<evidence type="ECO:0000256" key="1">
    <source>
        <dbReference type="SAM" id="MobiDB-lite"/>
    </source>
</evidence>
<feature type="compositionally biased region" description="Pro residues" evidence="1">
    <location>
        <begin position="52"/>
        <end position="61"/>
    </location>
</feature>
<dbReference type="EMBL" id="BNCQ01000017">
    <property type="protein sequence ID" value="GIM05077.1"/>
    <property type="molecule type" value="Genomic_DNA"/>
</dbReference>
<comment type="caution">
    <text evidence="2">The sequence shown here is derived from an EMBL/GenBank/DDBJ whole genome shotgun (WGS) entry which is preliminary data.</text>
</comment>
<dbReference type="AlphaFoldDB" id="A0A8J4GCX8"/>
<proteinExistence type="predicted"/>
<feature type="non-terminal residue" evidence="2">
    <location>
        <position position="104"/>
    </location>
</feature>
<accession>A0A8J4GCX8</accession>
<evidence type="ECO:0000313" key="2">
    <source>
        <dbReference type="EMBL" id="GIM05077.1"/>
    </source>
</evidence>
<dbReference type="Proteomes" id="UP000722791">
    <property type="component" value="Unassembled WGS sequence"/>
</dbReference>
<sequence length="104" mass="10445">ANAFSSAATMRRSVPSSRSVAVTSSRSARSRASRCSRDTRKPPGPSLSTAVRPPPRSPPSPATLAQLPCNMPLPGGCSGAAGRPLPTLNSVASIGPGTTGALSY</sequence>
<feature type="compositionally biased region" description="Low complexity" evidence="1">
    <location>
        <begin position="11"/>
        <end position="27"/>
    </location>
</feature>
<organism evidence="2 3">
    <name type="scientific">Volvox reticuliferus</name>
    <dbReference type="NCBI Taxonomy" id="1737510"/>
    <lineage>
        <taxon>Eukaryota</taxon>
        <taxon>Viridiplantae</taxon>
        <taxon>Chlorophyta</taxon>
        <taxon>core chlorophytes</taxon>
        <taxon>Chlorophyceae</taxon>
        <taxon>CS clade</taxon>
        <taxon>Chlamydomonadales</taxon>
        <taxon>Volvocaceae</taxon>
        <taxon>Volvox</taxon>
    </lineage>
</organism>
<feature type="non-terminal residue" evidence="2">
    <location>
        <position position="1"/>
    </location>
</feature>
<protein>
    <submittedName>
        <fullName evidence="2">Uncharacterized protein</fullName>
    </submittedName>
</protein>
<gene>
    <name evidence="2" type="ORF">Vretimale_9557</name>
</gene>
<name>A0A8J4GCX8_9CHLO</name>
<feature type="region of interest" description="Disordered" evidence="1">
    <location>
        <begin position="1"/>
        <end position="104"/>
    </location>
</feature>
<evidence type="ECO:0000313" key="3">
    <source>
        <dbReference type="Proteomes" id="UP000722791"/>
    </source>
</evidence>
<reference evidence="2" key="1">
    <citation type="journal article" date="2021" name="Proc. Natl. Acad. Sci. U.S.A.">
        <title>Three genomes in the algal genus Volvox reveal the fate of a haploid sex-determining region after a transition to homothallism.</title>
        <authorList>
            <person name="Yamamoto K."/>
            <person name="Hamaji T."/>
            <person name="Kawai-Toyooka H."/>
            <person name="Matsuzaki R."/>
            <person name="Takahashi F."/>
            <person name="Nishimura Y."/>
            <person name="Kawachi M."/>
            <person name="Noguchi H."/>
            <person name="Minakuchi Y."/>
            <person name="Umen J.G."/>
            <person name="Toyoda A."/>
            <person name="Nozaki H."/>
        </authorList>
    </citation>
    <scope>NUCLEOTIDE SEQUENCE</scope>
    <source>
        <strain evidence="2">NIES-3785</strain>
    </source>
</reference>